<name>A0A834MAX6_RHYFE</name>
<dbReference type="AlphaFoldDB" id="A0A834MAX6"/>
<dbReference type="Proteomes" id="UP000625711">
    <property type="component" value="Unassembled WGS sequence"/>
</dbReference>
<reference evidence="1" key="1">
    <citation type="submission" date="2020-08" db="EMBL/GenBank/DDBJ databases">
        <title>Genome sequencing and assembly of the red palm weevil Rhynchophorus ferrugineus.</title>
        <authorList>
            <person name="Dias G.B."/>
            <person name="Bergman C.M."/>
            <person name="Manee M."/>
        </authorList>
    </citation>
    <scope>NUCLEOTIDE SEQUENCE</scope>
    <source>
        <strain evidence="1">AA-2017</strain>
        <tissue evidence="1">Whole larva</tissue>
    </source>
</reference>
<evidence type="ECO:0000313" key="1">
    <source>
        <dbReference type="EMBL" id="KAF7277003.1"/>
    </source>
</evidence>
<evidence type="ECO:0000313" key="2">
    <source>
        <dbReference type="Proteomes" id="UP000625711"/>
    </source>
</evidence>
<organism evidence="1 2">
    <name type="scientific">Rhynchophorus ferrugineus</name>
    <name type="common">Red palm weevil</name>
    <name type="synonym">Curculio ferrugineus</name>
    <dbReference type="NCBI Taxonomy" id="354439"/>
    <lineage>
        <taxon>Eukaryota</taxon>
        <taxon>Metazoa</taxon>
        <taxon>Ecdysozoa</taxon>
        <taxon>Arthropoda</taxon>
        <taxon>Hexapoda</taxon>
        <taxon>Insecta</taxon>
        <taxon>Pterygota</taxon>
        <taxon>Neoptera</taxon>
        <taxon>Endopterygota</taxon>
        <taxon>Coleoptera</taxon>
        <taxon>Polyphaga</taxon>
        <taxon>Cucujiformia</taxon>
        <taxon>Curculionidae</taxon>
        <taxon>Dryophthorinae</taxon>
        <taxon>Rhynchophorus</taxon>
    </lineage>
</organism>
<feature type="non-terminal residue" evidence="1">
    <location>
        <position position="1"/>
    </location>
</feature>
<proteinExistence type="predicted"/>
<keyword evidence="2" id="KW-1185">Reference proteome</keyword>
<sequence>DVGWVSLKVKYPADVRRRSMKPLQADPQPFNCSILLSSMTSTGSKIERLASDDAVAQPPLHYITLNYRLLPIMNTSFEFCTEF</sequence>
<dbReference type="EMBL" id="JAACXV010004636">
    <property type="protein sequence ID" value="KAF7277003.1"/>
    <property type="molecule type" value="Genomic_DNA"/>
</dbReference>
<comment type="caution">
    <text evidence="1">The sequence shown here is derived from an EMBL/GenBank/DDBJ whole genome shotgun (WGS) entry which is preliminary data.</text>
</comment>
<accession>A0A834MAX6</accession>
<protein>
    <submittedName>
        <fullName evidence="1">Uncharacterized protein</fullName>
    </submittedName>
</protein>
<gene>
    <name evidence="1" type="ORF">GWI33_009569</name>
</gene>